<dbReference type="Proteomes" id="UP001163603">
    <property type="component" value="Chromosome 2"/>
</dbReference>
<accession>A0ACC0Z7W6</accession>
<evidence type="ECO:0000313" key="1">
    <source>
        <dbReference type="EMBL" id="KAJ0047595.1"/>
    </source>
</evidence>
<keyword evidence="2" id="KW-1185">Reference proteome</keyword>
<name>A0ACC0Z7W6_9ROSI</name>
<dbReference type="EMBL" id="CM047737">
    <property type="protein sequence ID" value="KAJ0047595.1"/>
    <property type="molecule type" value="Genomic_DNA"/>
</dbReference>
<comment type="caution">
    <text evidence="1">The sequence shown here is derived from an EMBL/GenBank/DDBJ whole genome shotgun (WGS) entry which is preliminary data.</text>
</comment>
<protein>
    <submittedName>
        <fullName evidence="1">Uncharacterized protein</fullName>
    </submittedName>
</protein>
<organism evidence="1 2">
    <name type="scientific">Pistacia integerrima</name>
    <dbReference type="NCBI Taxonomy" id="434235"/>
    <lineage>
        <taxon>Eukaryota</taxon>
        <taxon>Viridiplantae</taxon>
        <taxon>Streptophyta</taxon>
        <taxon>Embryophyta</taxon>
        <taxon>Tracheophyta</taxon>
        <taxon>Spermatophyta</taxon>
        <taxon>Magnoliopsida</taxon>
        <taxon>eudicotyledons</taxon>
        <taxon>Gunneridae</taxon>
        <taxon>Pentapetalae</taxon>
        <taxon>rosids</taxon>
        <taxon>malvids</taxon>
        <taxon>Sapindales</taxon>
        <taxon>Anacardiaceae</taxon>
        <taxon>Pistacia</taxon>
    </lineage>
</organism>
<gene>
    <name evidence="1" type="ORF">Pint_16398</name>
</gene>
<evidence type="ECO:0000313" key="2">
    <source>
        <dbReference type="Proteomes" id="UP001163603"/>
    </source>
</evidence>
<sequence>MEGGVHADADISAFRECFSLTWKNPYVLRLAFSAGIGGLLFGYDTGVISGALLYIRDDFKSVDRQTVLQESIVSMAVAGAIIGAAVGGWMNDRYGRRSAILIADFLFFIGAVIMASAPNPAALIIGRVFVGLGVGMASMTAPLYISEASPAKIRGALVSTNGFLITGGQFLSYLINLAFTKAPGTWRWMLGVAGIPALLQFIFMLLLPESPRWLYRKGREEEAKVILRKIYPAHEVETEIQDLKESVDKEVQEEGSSEKINFIKLLKTKTVRRGLIAGVGLQVFQQFVGINTVMYYSPTIVQLAGFASNQTALLLSLVTAGLNACGSIVSIYFIDRTGRKKLLIISLLGVIISLGLLSAVFHETTSHSPMVSLVETSHFSNTTCPDYSATAKTESWDCMKCLKASSPDCGFCASPSNKLLPGACLVSNDDVKKSCHKEGREWYTRGCPSKYGWLALIGLALYIIFFSPGMGTVPWIVNSEIYPLRFRGVCGGIAATANWISNLIVAQSFLSLTQAIGTSWTFLIFGVISVIALIFVLVCVPETKGLPIEEVEKMLELRAFHYKFWEARPKPSEKGSAA</sequence>
<reference evidence="2" key="1">
    <citation type="journal article" date="2023" name="G3 (Bethesda)">
        <title>Genome assembly and association tests identify interacting loci associated with vigor, precocity, and sex in interspecific pistachio rootstocks.</title>
        <authorList>
            <person name="Palmer W."/>
            <person name="Jacygrad E."/>
            <person name="Sagayaradj S."/>
            <person name="Cavanaugh K."/>
            <person name="Han R."/>
            <person name="Bertier L."/>
            <person name="Beede B."/>
            <person name="Kafkas S."/>
            <person name="Golino D."/>
            <person name="Preece J."/>
            <person name="Michelmore R."/>
        </authorList>
    </citation>
    <scope>NUCLEOTIDE SEQUENCE [LARGE SCALE GENOMIC DNA]</scope>
</reference>
<proteinExistence type="predicted"/>